<evidence type="ECO:0000313" key="1">
    <source>
        <dbReference type="EMBL" id="KNE82133.1"/>
    </source>
</evidence>
<keyword evidence="1" id="KW-0238">DNA-binding</keyword>
<keyword evidence="2" id="KW-1185">Reference proteome</keyword>
<name>A0ACC4WC75_STRFR</name>
<proteinExistence type="predicted"/>
<sequence length="697" mass="75596">MGSEEGATAFGVWLGRQLRRRDMTQAELAAELGLTRAAVSAWITGRAEPREAVKRDIAEALGTDEWTVHSRTVDVPSTAPVSWYHRPAHADGGREFGNAAAFAFDADLSVLAREATQNSLDERLDTGRPVRVRHTLHELSGEHLRAFLVALGWDDLEPHYDAAAGRGQKVGRVLAEGLRQLRESGSLLLLRIDDYNATGLVGAEYGDSKFAAVVRDQLNSNKSGVQAGGSYGLGKATLWGTSRIGLVLINSTLSEAHEGRTERRVIGRVELPWHTLGDEAFAGPAWLGETDPSRDGIARSWWADQETTKALHLERESAEPGTSFLVVGAHDAAGDTETLQDMHTKLVTALGENFWAAMTSGRHTAPLLEASVTTLRNGNVLVPEQRVEPHELQPGRARALQAYLNGETVDQLTGTHQVAVTRVPLRMPPLTSEGKRSGGGVEHHAIVLVTSADDRDKDANHLVCMRGNRMSVMERRVRDLPLGTNAFQAVLLAGLATGDSSPEARAAEAFLRAAEPPEHNDWNKTEDLAATYARGARTRITEFRKEMDEAVRRLVGRREEKREGGPAVLRELLRLDAPGAGGTRRAEGHPTIRHVNGRIDGAGAWHVSVEIKLPSRGDPWLLEPVAKFDVRSGGRPRVGWAELAAGENCVIENGLLRCEAGVRSASFNGVTDVHDHPVAAAMARLVVDLQKARAKSA</sequence>
<accession>A0ACC4WC75</accession>
<reference evidence="1" key="1">
    <citation type="submission" date="2015-07" db="EMBL/GenBank/DDBJ databases">
        <title>Draft genome sequence of Streptomyces fradiae, a resistant strain to nitron-oligomycin.</title>
        <authorList>
            <person name="Vatlin A.A."/>
            <person name="Bekker O.B."/>
            <person name="Danilenko V.N."/>
        </authorList>
    </citation>
    <scope>NUCLEOTIDE SEQUENCE</scope>
    <source>
        <strain evidence="1">Olg1-1</strain>
    </source>
</reference>
<dbReference type="EMBL" id="LGSP01000019">
    <property type="protein sequence ID" value="KNE82133.1"/>
    <property type="molecule type" value="Genomic_DNA"/>
</dbReference>
<evidence type="ECO:0000313" key="2">
    <source>
        <dbReference type="Proteomes" id="UP000037185"/>
    </source>
</evidence>
<protein>
    <submittedName>
        <fullName evidence="1">DNA-binding protein</fullName>
    </submittedName>
</protein>
<organism evidence="1 2">
    <name type="scientific">Streptomyces fradiae</name>
    <name type="common">Streptomyces roseoflavus</name>
    <dbReference type="NCBI Taxonomy" id="1906"/>
    <lineage>
        <taxon>Bacteria</taxon>
        <taxon>Bacillati</taxon>
        <taxon>Actinomycetota</taxon>
        <taxon>Actinomycetes</taxon>
        <taxon>Kitasatosporales</taxon>
        <taxon>Streptomycetaceae</taxon>
        <taxon>Streptomyces</taxon>
    </lineage>
</organism>
<dbReference type="Proteomes" id="UP000037185">
    <property type="component" value="Unassembled WGS sequence"/>
</dbReference>
<comment type="caution">
    <text evidence="1">The sequence shown here is derived from an EMBL/GenBank/DDBJ whole genome shotgun (WGS) entry which is preliminary data.</text>
</comment>
<gene>
    <name evidence="1" type="ORF">ADZ36_12380</name>
</gene>